<comment type="caution">
    <text evidence="2">The sequence shown here is derived from an EMBL/GenBank/DDBJ whole genome shotgun (WGS) entry which is preliminary data.</text>
</comment>
<evidence type="ECO:0000313" key="2">
    <source>
        <dbReference type="EMBL" id="OGK02278.1"/>
    </source>
</evidence>
<proteinExistence type="predicted"/>
<accession>A0A1F7F6S9</accession>
<name>A0A1F7F6S9_UNCRA</name>
<keyword evidence="1" id="KW-1133">Transmembrane helix</keyword>
<organism evidence="2 3">
    <name type="scientific">Candidatus Raymondbacteria bacterium RIFOXYD12_FULL_49_13</name>
    <dbReference type="NCBI Taxonomy" id="1817890"/>
    <lineage>
        <taxon>Bacteria</taxon>
        <taxon>Raymondiibacteriota</taxon>
    </lineage>
</organism>
<reference evidence="2 3" key="1">
    <citation type="journal article" date="2016" name="Nat. Commun.">
        <title>Thousands of microbial genomes shed light on interconnected biogeochemical processes in an aquifer system.</title>
        <authorList>
            <person name="Anantharaman K."/>
            <person name="Brown C.T."/>
            <person name="Hug L.A."/>
            <person name="Sharon I."/>
            <person name="Castelle C.J."/>
            <person name="Probst A.J."/>
            <person name="Thomas B.C."/>
            <person name="Singh A."/>
            <person name="Wilkins M.J."/>
            <person name="Karaoz U."/>
            <person name="Brodie E.L."/>
            <person name="Williams K.H."/>
            <person name="Hubbard S.S."/>
            <person name="Banfield J.F."/>
        </authorList>
    </citation>
    <scope>NUCLEOTIDE SEQUENCE [LARGE SCALE GENOMIC DNA]</scope>
</reference>
<dbReference type="EMBL" id="MFYX01000110">
    <property type="protein sequence ID" value="OGK02278.1"/>
    <property type="molecule type" value="Genomic_DNA"/>
</dbReference>
<gene>
    <name evidence="2" type="ORF">A2519_16515</name>
</gene>
<sequence>MFRKTTKTARFLDSPKPRGYISCMKILVIIIRIMLALPLYAQDLEDSTVATLRKTGVRVQSVTLLSPGVLKVAPAFFQADRFELLGKLMTVFQEGDDKAYAIKRLGPGLFSIRSRRTIRQGSTLSIAAMDKDHFIAYANLNLKKGVSFSCIAVLEAWYTATPSGVRCSTVVAYEAPLAVKGIDRGMAFFTGMGFVGRKTAGFIERMNVTMERAAALSTVEWRRMSGDSSALASLFFPVVFTGEEKHFITKMLETPKSQK</sequence>
<dbReference type="AlphaFoldDB" id="A0A1F7F6S9"/>
<protein>
    <submittedName>
        <fullName evidence="2">Uncharacterized protein</fullName>
    </submittedName>
</protein>
<keyword evidence="1" id="KW-0472">Membrane</keyword>
<evidence type="ECO:0000256" key="1">
    <source>
        <dbReference type="SAM" id="Phobius"/>
    </source>
</evidence>
<keyword evidence="1" id="KW-0812">Transmembrane</keyword>
<dbReference type="Proteomes" id="UP000179243">
    <property type="component" value="Unassembled WGS sequence"/>
</dbReference>
<feature type="transmembrane region" description="Helical" evidence="1">
    <location>
        <begin position="20"/>
        <end position="41"/>
    </location>
</feature>
<evidence type="ECO:0000313" key="3">
    <source>
        <dbReference type="Proteomes" id="UP000179243"/>
    </source>
</evidence>